<dbReference type="InterPro" id="IPR013737">
    <property type="entry name" value="Bac_rhamnosid_N"/>
</dbReference>
<feature type="chain" id="PRO_5046232317" description="alpha-L-rhamnosidase" evidence="4">
    <location>
        <begin position="23"/>
        <end position="939"/>
    </location>
</feature>
<dbReference type="SUPFAM" id="SSF48208">
    <property type="entry name" value="Six-hairpin glycosidases"/>
    <property type="match status" value="1"/>
</dbReference>
<comment type="caution">
    <text evidence="9">The sequence shown here is derived from an EMBL/GenBank/DDBJ whole genome shotgun (WGS) entry which is preliminary data.</text>
</comment>
<evidence type="ECO:0000259" key="7">
    <source>
        <dbReference type="Pfam" id="PF17389"/>
    </source>
</evidence>
<dbReference type="PROSITE" id="PS51257">
    <property type="entry name" value="PROKAR_LIPOPROTEIN"/>
    <property type="match status" value="1"/>
</dbReference>
<evidence type="ECO:0000256" key="3">
    <source>
        <dbReference type="ARBA" id="ARBA00022801"/>
    </source>
</evidence>
<feature type="domain" description="Alpha-L-rhamnosidase six-hairpin glycosidase" evidence="7">
    <location>
        <begin position="495"/>
        <end position="833"/>
    </location>
</feature>
<dbReference type="PANTHER" id="PTHR33307:SF6">
    <property type="entry name" value="ALPHA-RHAMNOSIDASE (EUROFUNG)-RELATED"/>
    <property type="match status" value="1"/>
</dbReference>
<comment type="catalytic activity">
    <reaction evidence="1">
        <text>Hydrolysis of terminal non-reducing alpha-L-rhamnose residues in alpha-L-rhamnosides.</text>
        <dbReference type="EC" id="3.2.1.40"/>
    </reaction>
</comment>
<evidence type="ECO:0000256" key="4">
    <source>
        <dbReference type="SAM" id="SignalP"/>
    </source>
</evidence>
<dbReference type="InterPro" id="IPR008902">
    <property type="entry name" value="Rhamnosid_concanavalin"/>
</dbReference>
<proteinExistence type="predicted"/>
<evidence type="ECO:0000259" key="6">
    <source>
        <dbReference type="Pfam" id="PF08531"/>
    </source>
</evidence>
<dbReference type="Pfam" id="PF08531">
    <property type="entry name" value="Bac_rhamnosid_N"/>
    <property type="match status" value="1"/>
</dbReference>
<evidence type="ECO:0000259" key="5">
    <source>
        <dbReference type="Pfam" id="PF05592"/>
    </source>
</evidence>
<feature type="domain" description="Bacterial alpha-L-rhamnosidase N-terminal" evidence="6">
    <location>
        <begin position="207"/>
        <end position="360"/>
    </location>
</feature>
<dbReference type="Pfam" id="PF05592">
    <property type="entry name" value="Bac_rhamnosid"/>
    <property type="match status" value="1"/>
</dbReference>
<feature type="signal peptide" evidence="4">
    <location>
        <begin position="1"/>
        <end position="22"/>
    </location>
</feature>
<dbReference type="Proteomes" id="UP001521137">
    <property type="component" value="Unassembled WGS sequence"/>
</dbReference>
<organism evidence="9 10">
    <name type="scientific">Paraglaciecola algarum</name>
    <dbReference type="NCBI Taxonomy" id="3050085"/>
    <lineage>
        <taxon>Bacteria</taxon>
        <taxon>Pseudomonadati</taxon>
        <taxon>Pseudomonadota</taxon>
        <taxon>Gammaproteobacteria</taxon>
        <taxon>Alteromonadales</taxon>
        <taxon>Alteromonadaceae</taxon>
        <taxon>Paraglaciecola</taxon>
    </lineage>
</organism>
<keyword evidence="3 9" id="KW-0378">Hydrolase</keyword>
<dbReference type="InterPro" id="IPR008928">
    <property type="entry name" value="6-hairpin_glycosidase_sf"/>
</dbReference>
<reference evidence="9 10" key="1">
    <citation type="submission" date="2022-01" db="EMBL/GenBank/DDBJ databases">
        <title>Paraglaciecola sp. G1-23.</title>
        <authorList>
            <person name="Jin M.S."/>
            <person name="Han D.M."/>
            <person name="Kim H.M."/>
            <person name="Jeon C.O."/>
        </authorList>
    </citation>
    <scope>NUCLEOTIDE SEQUENCE [LARGE SCALE GENOMIC DNA]</scope>
    <source>
        <strain evidence="9 10">G1-23</strain>
    </source>
</reference>
<dbReference type="Gene3D" id="2.60.40.10">
    <property type="entry name" value="Immunoglobulins"/>
    <property type="match status" value="1"/>
</dbReference>
<dbReference type="Gene3D" id="1.50.10.10">
    <property type="match status" value="1"/>
</dbReference>
<accession>A0ABS9D5I0</accession>
<evidence type="ECO:0000256" key="1">
    <source>
        <dbReference type="ARBA" id="ARBA00001445"/>
    </source>
</evidence>
<dbReference type="Gene3D" id="2.60.420.10">
    <property type="entry name" value="Maltose phosphorylase, domain 3"/>
    <property type="match status" value="1"/>
</dbReference>
<dbReference type="Pfam" id="PF17389">
    <property type="entry name" value="Bac_rhamnosid6H"/>
    <property type="match status" value="1"/>
</dbReference>
<dbReference type="Pfam" id="PF25788">
    <property type="entry name" value="Ig_Rha78A_N"/>
    <property type="match status" value="1"/>
</dbReference>
<evidence type="ECO:0000313" key="10">
    <source>
        <dbReference type="Proteomes" id="UP001521137"/>
    </source>
</evidence>
<protein>
    <recommendedName>
        <fullName evidence="2">alpha-L-rhamnosidase</fullName>
        <ecNumber evidence="2">3.2.1.40</ecNumber>
    </recommendedName>
</protein>
<keyword evidence="4" id="KW-0732">Signal</keyword>
<keyword evidence="10" id="KW-1185">Reference proteome</keyword>
<dbReference type="EC" id="3.2.1.40" evidence="2"/>
<dbReference type="PIRSF" id="PIRSF010631">
    <property type="entry name" value="A-rhamnsds"/>
    <property type="match status" value="1"/>
</dbReference>
<feature type="domain" description="Alpha-L-rhamnosidase concanavalin-like" evidence="5">
    <location>
        <begin position="390"/>
        <end position="489"/>
    </location>
</feature>
<evidence type="ECO:0000256" key="2">
    <source>
        <dbReference type="ARBA" id="ARBA00012652"/>
    </source>
</evidence>
<evidence type="ECO:0000259" key="8">
    <source>
        <dbReference type="Pfam" id="PF17390"/>
    </source>
</evidence>
<dbReference type="InterPro" id="IPR035396">
    <property type="entry name" value="Bac_rhamnosid6H"/>
</dbReference>
<sequence>MYSAMIKVRCLGLIGFMLLLTACSFEPNDMVNSNKIVNATAPIGLKVGEGFVDPIGYYEKTPRFSWLISPKANYQFQQAFQIQVASEAATIGAADLWDSQKQLSANNAWIKYQGKPLASRQKVYWRVRIWDEQDKVSPWSELATIELGLLSNQDWQGQWIRHPETGETDNFDFIKKDRKTKTQKVIKVSNKVYRPEYLRRTFTAQPTIEQARLYITSKGIFNAYINGKKVSEDVMTPGWTPYLKRIETLTYDVTSLVNSGNNVLSATVAEGWYTGRILKPRPLKVKPSALLAQLEIRYSDGSTQLVTTDKNWQVTLDGPIRAAGNYDGETYDANYEMPGWNNVDFNAQSWNKVISEEIEPQVALSPKRHQTPAVKLELPAISIVDVANPKQGVVVFDMGQNMLGVPELNIPVIANQKVTVRFAEALNKETFYTKNLRSAKATDYYIPATSGDINYVPTFTFHGYRYVELSGFDSSKPPELSWVKGRVLHSDFDVTANFESSHQKLNKLAENVVWGLRGNFLDIPTDCPQRDERLGWTGDAQVFAAPSMYMADVYGFWAAWMESVREAQAKDGGVPNFVPNKGHGFGKLASAGWGDVAVIIPWELYLLNGDKQFLQDNYAMIKRWIDFHQSKSEQYTSSLRGFKDWLQPYADKGQTPQHLISTAYYARSLDYAAKIANVLGHERDAVTYIETLSKVKQAFRDTYYDENTKVKSASTQTSYLLPIAFDLFEGQDLKKAQQHLVDTIEATGKHLGTGFLGTPLLAQVLQNIGRSDLMFDVLFTETYPSWFYSINNGATTTWERWDSYSLKDGFSKASMNSLNHYAYGAVAKWFYEGILGINAASPGFKEINIAPQFNQRLTQASGSYKTPQGEVKVSWQIVQGKLDMQVTIPKNSHANVVFPQVESLTINGVSIAEDELLKKPMLSNLSPGVYRLKGIVQGV</sequence>
<gene>
    <name evidence="9" type="ORF">L0668_02355</name>
</gene>
<dbReference type="RefSeq" id="WP_235310448.1">
    <property type="nucleotide sequence ID" value="NZ_JAKGAS010000001.1"/>
</dbReference>
<dbReference type="EMBL" id="JAKGAS010000001">
    <property type="protein sequence ID" value="MCF2946931.1"/>
    <property type="molecule type" value="Genomic_DNA"/>
</dbReference>
<dbReference type="Pfam" id="PF17390">
    <property type="entry name" value="Bac_rhamnosid_C"/>
    <property type="match status" value="1"/>
</dbReference>
<dbReference type="InterPro" id="IPR013783">
    <property type="entry name" value="Ig-like_fold"/>
</dbReference>
<evidence type="ECO:0000313" key="9">
    <source>
        <dbReference type="EMBL" id="MCF2946931.1"/>
    </source>
</evidence>
<dbReference type="InterPro" id="IPR016007">
    <property type="entry name" value="Alpha_rhamnosid"/>
</dbReference>
<dbReference type="GO" id="GO:0016787">
    <property type="term" value="F:hydrolase activity"/>
    <property type="evidence" value="ECO:0007669"/>
    <property type="project" value="UniProtKB-KW"/>
</dbReference>
<dbReference type="InterPro" id="IPR035398">
    <property type="entry name" value="Bac_rhamnosid_C"/>
</dbReference>
<dbReference type="PANTHER" id="PTHR33307">
    <property type="entry name" value="ALPHA-RHAMNOSIDASE (EUROFUNG)"/>
    <property type="match status" value="1"/>
</dbReference>
<dbReference type="Gene3D" id="2.60.120.260">
    <property type="entry name" value="Galactose-binding domain-like"/>
    <property type="match status" value="2"/>
</dbReference>
<dbReference type="InterPro" id="IPR012341">
    <property type="entry name" value="6hp_glycosidase-like_sf"/>
</dbReference>
<name>A0ABS9D5I0_9ALTE</name>
<feature type="domain" description="Alpha-L-rhamnosidase C-terminal" evidence="8">
    <location>
        <begin position="836"/>
        <end position="908"/>
    </location>
</feature>